<dbReference type="EMBL" id="JAADJZ010000006">
    <property type="protein sequence ID" value="KAF2874239.1"/>
    <property type="molecule type" value="Genomic_DNA"/>
</dbReference>
<comment type="caution">
    <text evidence="2">The sequence shown here is derived from an EMBL/GenBank/DDBJ whole genome shotgun (WGS) entry which is preliminary data.</text>
</comment>
<evidence type="ECO:0000313" key="2">
    <source>
        <dbReference type="EMBL" id="KAF2874239.1"/>
    </source>
</evidence>
<keyword evidence="3" id="KW-1185">Reference proteome</keyword>
<gene>
    <name evidence="2" type="ORF">BDV95DRAFT_327550</name>
</gene>
<dbReference type="AlphaFoldDB" id="A0A7C8MCD2"/>
<protein>
    <submittedName>
        <fullName evidence="2">Uncharacterized protein</fullName>
    </submittedName>
</protein>
<reference evidence="2 3" key="1">
    <citation type="submission" date="2020-01" db="EMBL/GenBank/DDBJ databases">
        <authorList>
            <consortium name="DOE Joint Genome Institute"/>
            <person name="Haridas S."/>
            <person name="Albert R."/>
            <person name="Binder M."/>
            <person name="Bloem J."/>
            <person name="Labutti K."/>
            <person name="Salamov A."/>
            <person name="Andreopoulos B."/>
            <person name="Baker S.E."/>
            <person name="Barry K."/>
            <person name="Bills G."/>
            <person name="Bluhm B.H."/>
            <person name="Cannon C."/>
            <person name="Castanera R."/>
            <person name="Culley D.E."/>
            <person name="Daum C."/>
            <person name="Ezra D."/>
            <person name="Gonzalez J.B."/>
            <person name="Henrissat B."/>
            <person name="Kuo A."/>
            <person name="Liang C."/>
            <person name="Lipzen A."/>
            <person name="Lutzoni F."/>
            <person name="Magnuson J."/>
            <person name="Mondo S."/>
            <person name="Nolan M."/>
            <person name="Ohm R."/>
            <person name="Pangilinan J."/>
            <person name="Park H.-J.H."/>
            <person name="Ramirez L."/>
            <person name="Alfaro M."/>
            <person name="Sun H."/>
            <person name="Tritt A."/>
            <person name="Yoshinaga Y."/>
            <person name="Zwiers L.-H.L."/>
            <person name="Turgeon B.G."/>
            <person name="Goodwin S.B."/>
            <person name="Spatafora J.W."/>
            <person name="Crous P.W."/>
            <person name="Grigoriev I.V."/>
        </authorList>
    </citation>
    <scope>NUCLEOTIDE SEQUENCE [LARGE SCALE GENOMIC DNA]</scope>
    <source>
        <strain evidence="2 3">CBS 611.86</strain>
    </source>
</reference>
<proteinExistence type="predicted"/>
<name>A0A7C8MCD2_9PLEO</name>
<organism evidence="2 3">
    <name type="scientific">Massariosphaeria phaeospora</name>
    <dbReference type="NCBI Taxonomy" id="100035"/>
    <lineage>
        <taxon>Eukaryota</taxon>
        <taxon>Fungi</taxon>
        <taxon>Dikarya</taxon>
        <taxon>Ascomycota</taxon>
        <taxon>Pezizomycotina</taxon>
        <taxon>Dothideomycetes</taxon>
        <taxon>Pleosporomycetidae</taxon>
        <taxon>Pleosporales</taxon>
        <taxon>Pleosporales incertae sedis</taxon>
        <taxon>Massariosphaeria</taxon>
    </lineage>
</organism>
<feature type="region of interest" description="Disordered" evidence="1">
    <location>
        <begin position="94"/>
        <end position="126"/>
    </location>
</feature>
<dbReference type="Proteomes" id="UP000481861">
    <property type="component" value="Unassembled WGS sequence"/>
</dbReference>
<sequence length="163" mass="17442">MPCSDAAMQRCGDACQAACRSKGRSVTQDQGMDGQAAIALMLLRTDRPTTYAHGPRSPSPAITSHLGAFARHAVVQTPRSRTSFSCLPVLPRPRTRTRRRRATSTLPPPPSYTTLQHGRLAHPAVPSPRPPPAARCCYGQYFCCLFAAVASGARPALLFVSAA</sequence>
<evidence type="ECO:0000256" key="1">
    <source>
        <dbReference type="SAM" id="MobiDB-lite"/>
    </source>
</evidence>
<accession>A0A7C8MCD2</accession>
<evidence type="ECO:0000313" key="3">
    <source>
        <dbReference type="Proteomes" id="UP000481861"/>
    </source>
</evidence>